<organism evidence="14 15">
    <name type="scientific">Candidatus Sulfuritelmatomonas gaucii</name>
    <dbReference type="NCBI Taxonomy" id="2043161"/>
    <lineage>
        <taxon>Bacteria</taxon>
        <taxon>Pseudomonadati</taxon>
        <taxon>Acidobacteriota</taxon>
        <taxon>Terriglobia</taxon>
        <taxon>Terriglobales</taxon>
        <taxon>Acidobacteriaceae</taxon>
        <taxon>Candidatus Sulfuritelmatomonas</taxon>
    </lineage>
</organism>
<evidence type="ECO:0000256" key="11">
    <source>
        <dbReference type="ARBA" id="ARBA00029766"/>
    </source>
</evidence>
<evidence type="ECO:0000256" key="3">
    <source>
        <dbReference type="ARBA" id="ARBA00013253"/>
    </source>
</evidence>
<dbReference type="Gene3D" id="3.30.70.560">
    <property type="entry name" value="7,8-Dihydro-6-hydroxymethylpterin-pyrophosphokinase HPPK"/>
    <property type="match status" value="1"/>
</dbReference>
<dbReference type="InterPro" id="IPR035907">
    <property type="entry name" value="Hppk_sf"/>
</dbReference>
<comment type="similarity">
    <text evidence="2">Belongs to the HPPK family.</text>
</comment>
<dbReference type="NCBIfam" id="TIGR01498">
    <property type="entry name" value="folK"/>
    <property type="match status" value="1"/>
</dbReference>
<dbReference type="GO" id="GO:0005524">
    <property type="term" value="F:ATP binding"/>
    <property type="evidence" value="ECO:0007669"/>
    <property type="project" value="UniProtKB-KW"/>
</dbReference>
<proteinExistence type="inferred from homology"/>
<evidence type="ECO:0000256" key="1">
    <source>
        <dbReference type="ARBA" id="ARBA00005051"/>
    </source>
</evidence>
<dbReference type="GO" id="GO:0003848">
    <property type="term" value="F:2-amino-4-hydroxy-6-hydroxymethyldihydropteridine diphosphokinase activity"/>
    <property type="evidence" value="ECO:0007669"/>
    <property type="project" value="UniProtKB-EC"/>
</dbReference>
<dbReference type="Pfam" id="PF01288">
    <property type="entry name" value="HPPK"/>
    <property type="match status" value="1"/>
</dbReference>
<dbReference type="CDD" id="cd00483">
    <property type="entry name" value="HPPK"/>
    <property type="match status" value="1"/>
</dbReference>
<reference evidence="15" key="1">
    <citation type="submission" date="2018-02" db="EMBL/GenBank/DDBJ databases">
        <authorList>
            <person name="Hausmann B."/>
        </authorList>
    </citation>
    <scope>NUCLEOTIDE SEQUENCE [LARGE SCALE GENOMIC DNA]</scope>
    <source>
        <strain evidence="15">Peat soil MAG SbA5</strain>
    </source>
</reference>
<comment type="pathway">
    <text evidence="1">Cofactor biosynthesis; tetrahydrofolate biosynthesis; 2-amino-4-hydroxy-6-hydroxymethyl-7,8-dihydropteridine diphosphate from 7,8-dihydroneopterin triphosphate: step 4/4.</text>
</comment>
<evidence type="ECO:0000256" key="5">
    <source>
        <dbReference type="ARBA" id="ARBA00022679"/>
    </source>
</evidence>
<dbReference type="GO" id="GO:0046656">
    <property type="term" value="P:folic acid biosynthetic process"/>
    <property type="evidence" value="ECO:0007669"/>
    <property type="project" value="UniProtKB-KW"/>
</dbReference>
<evidence type="ECO:0000259" key="13">
    <source>
        <dbReference type="Pfam" id="PF01288"/>
    </source>
</evidence>
<dbReference type="SUPFAM" id="SSF55083">
    <property type="entry name" value="6-hydroxymethyl-7,8-dihydropterin pyrophosphokinase, HPPK"/>
    <property type="match status" value="1"/>
</dbReference>
<evidence type="ECO:0000313" key="14">
    <source>
        <dbReference type="EMBL" id="SPE20230.1"/>
    </source>
</evidence>
<dbReference type="OrthoDB" id="9808041at2"/>
<dbReference type="InterPro" id="IPR000550">
    <property type="entry name" value="Hppk"/>
</dbReference>
<keyword evidence="8" id="KW-0067">ATP-binding</keyword>
<evidence type="ECO:0000256" key="10">
    <source>
        <dbReference type="ARBA" id="ARBA00029409"/>
    </source>
</evidence>
<keyword evidence="5 14" id="KW-0808">Transferase</keyword>
<sequence length="190" mass="20172">MSLAYIALGANLPSPAGPPDVTLAGVAGRLASIGHIQARSSLYSTAPVGLPDQPRFLNAVIALETDLGPLELLGALLTFEREFGRDRITGLPDGPRTLDLDILFYGDLVLSEAALEIPHPRLTQRAFVLVPLHEVAPHLCDPRTGRAVAQLLASLPANRESTTPAVVPIQSPHWASDTRELASNPNADSQ</sequence>
<dbReference type="Proteomes" id="UP000239735">
    <property type="component" value="Unassembled WGS sequence"/>
</dbReference>
<evidence type="ECO:0000256" key="8">
    <source>
        <dbReference type="ARBA" id="ARBA00022840"/>
    </source>
</evidence>
<evidence type="ECO:0000256" key="9">
    <source>
        <dbReference type="ARBA" id="ARBA00022909"/>
    </source>
</evidence>
<keyword evidence="9" id="KW-0289">Folate biosynthesis</keyword>
<evidence type="ECO:0000256" key="6">
    <source>
        <dbReference type="ARBA" id="ARBA00022741"/>
    </source>
</evidence>
<dbReference type="EC" id="2.7.6.3" evidence="3"/>
<dbReference type="UniPathway" id="UPA00077">
    <property type="reaction ID" value="UER00155"/>
</dbReference>
<keyword evidence="6" id="KW-0547">Nucleotide-binding</keyword>
<evidence type="ECO:0000256" key="4">
    <source>
        <dbReference type="ARBA" id="ARBA00016218"/>
    </source>
</evidence>
<evidence type="ECO:0000256" key="2">
    <source>
        <dbReference type="ARBA" id="ARBA00005810"/>
    </source>
</evidence>
<evidence type="ECO:0000256" key="7">
    <source>
        <dbReference type="ARBA" id="ARBA00022777"/>
    </source>
</evidence>
<keyword evidence="7 14" id="KW-0418">Kinase</keyword>
<dbReference type="GO" id="GO:0046654">
    <property type="term" value="P:tetrahydrofolate biosynthetic process"/>
    <property type="evidence" value="ECO:0007669"/>
    <property type="project" value="UniProtKB-UniPathway"/>
</dbReference>
<dbReference type="PANTHER" id="PTHR43071">
    <property type="entry name" value="2-AMINO-4-HYDROXY-6-HYDROXYMETHYLDIHYDROPTERIDINE PYROPHOSPHOKINASE"/>
    <property type="match status" value="1"/>
</dbReference>
<evidence type="ECO:0000256" key="12">
    <source>
        <dbReference type="ARBA" id="ARBA00033413"/>
    </source>
</evidence>
<gene>
    <name evidence="14" type="primary">folK</name>
    <name evidence="14" type="ORF">SBA5_290084</name>
</gene>
<evidence type="ECO:0000313" key="15">
    <source>
        <dbReference type="Proteomes" id="UP000239735"/>
    </source>
</evidence>
<protein>
    <recommendedName>
        <fullName evidence="4">2-amino-4-hydroxy-6-hydroxymethyldihydropteridine pyrophosphokinase</fullName>
        <ecNumber evidence="3">2.7.6.3</ecNumber>
    </recommendedName>
    <alternativeName>
        <fullName evidence="11">6-hydroxymethyl-7,8-dihydropterin pyrophosphokinase</fullName>
    </alternativeName>
    <alternativeName>
        <fullName evidence="12">7,8-dihydro-6-hydroxymethylpterin-pyrophosphokinase</fullName>
    </alternativeName>
</protein>
<accession>A0A2N9LAE9</accession>
<dbReference type="PANTHER" id="PTHR43071:SF1">
    <property type="entry name" value="2-AMINO-4-HYDROXY-6-HYDROXYMETHYLDIHYDROPTERIDINE PYROPHOSPHOKINASE"/>
    <property type="match status" value="1"/>
</dbReference>
<dbReference type="EMBL" id="OKRB01000085">
    <property type="protein sequence ID" value="SPE20230.1"/>
    <property type="molecule type" value="Genomic_DNA"/>
</dbReference>
<comment type="function">
    <text evidence="10">Catalyzes the transfer of pyrophosphate from adenosine triphosphate (ATP) to 6-hydroxymethyl-7,8-dihydropterin, an enzymatic step in folate biosynthesis pathway.</text>
</comment>
<dbReference type="GO" id="GO:0016301">
    <property type="term" value="F:kinase activity"/>
    <property type="evidence" value="ECO:0007669"/>
    <property type="project" value="UniProtKB-KW"/>
</dbReference>
<feature type="domain" description="7,8-dihydro-6-hydroxymethylpterin-pyrophosphokinase" evidence="13">
    <location>
        <begin position="5"/>
        <end position="137"/>
    </location>
</feature>
<dbReference type="AlphaFoldDB" id="A0A2N9LAE9"/>
<name>A0A2N9LAE9_9BACT</name>